<dbReference type="Pfam" id="PF01408">
    <property type="entry name" value="GFO_IDH_MocA"/>
    <property type="match status" value="1"/>
</dbReference>
<dbReference type="InterPro" id="IPR036291">
    <property type="entry name" value="NAD(P)-bd_dom_sf"/>
</dbReference>
<protein>
    <submittedName>
        <fullName evidence="2">Gfo/Idh/MocA family oxidoreductase</fullName>
    </submittedName>
</protein>
<proteinExistence type="predicted"/>
<dbReference type="GO" id="GO:0000166">
    <property type="term" value="F:nucleotide binding"/>
    <property type="evidence" value="ECO:0007669"/>
    <property type="project" value="InterPro"/>
</dbReference>
<dbReference type="Proteomes" id="UP000324479">
    <property type="component" value="Unassembled WGS sequence"/>
</dbReference>
<evidence type="ECO:0000259" key="1">
    <source>
        <dbReference type="Pfam" id="PF01408"/>
    </source>
</evidence>
<comment type="caution">
    <text evidence="2">The sequence shown here is derived from an EMBL/GenBank/DDBJ whole genome shotgun (WGS) entry which is preliminary data.</text>
</comment>
<feature type="domain" description="Gfo/Idh/MocA-like oxidoreductase N-terminal" evidence="1">
    <location>
        <begin position="41"/>
        <end position="170"/>
    </location>
</feature>
<dbReference type="InterPro" id="IPR000683">
    <property type="entry name" value="Gfo/Idh/MocA-like_OxRdtase_N"/>
</dbReference>
<dbReference type="PANTHER" id="PTHR43818">
    <property type="entry name" value="BCDNA.GH03377"/>
    <property type="match status" value="1"/>
</dbReference>
<dbReference type="EMBL" id="VWOX01000002">
    <property type="protein sequence ID" value="KAA5545947.1"/>
    <property type="molecule type" value="Genomic_DNA"/>
</dbReference>
<accession>A0A5M6DEJ9</accession>
<gene>
    <name evidence="2" type="ORF">FYK55_03265</name>
</gene>
<dbReference type="InterPro" id="IPR050463">
    <property type="entry name" value="Gfo/Idh/MocA_oxidrdct_glycsds"/>
</dbReference>
<sequence length="457" mass="50304">MTSPQSTRRQFLHTSTKAAAAATTLAAAAGHRVHAAEDNTIRIGLVGCGGRGTGAALNALSVDNGPIKLVALADVFENKLKSTHASLSTHKEVGSKVDVPEERRHVGFDAYKKVMDTLEPGDIVILATPPAFRWVQYTYAIERGLNVFMEKPVTVDAPTSVRMLELNKKAIDKNLKVAVGLMCRHCVARQELFDRIQNGELGDILMMRAYRMAGPTGSAAAPPNNGDLSELQYQIKHFHGFLWLSGGAVSDFLIHNIDESCWMKNAWPERAIACGGRHYRGDNVDQNFDVYDIEYTFADGTKLFVDGRTIPGCKREFASFAHGTKGLGIISTASHTPAKSRIYRGQNADDANLVWAYPQPEPNPYQLEWDDLIRAVREDQTYNEVERGVMASAVTSMGRMAAHTGQEITLEAFMKHDHEFGPGIDKLTLDSESPLKANADGKYSVPMPGLVKRREYL</sequence>
<dbReference type="RefSeq" id="WP_150074853.1">
    <property type="nucleotide sequence ID" value="NZ_VWOX01000002.1"/>
</dbReference>
<dbReference type="Gene3D" id="3.40.50.720">
    <property type="entry name" value="NAD(P)-binding Rossmann-like Domain"/>
    <property type="match status" value="1"/>
</dbReference>
<evidence type="ECO:0000313" key="2">
    <source>
        <dbReference type="EMBL" id="KAA5545947.1"/>
    </source>
</evidence>
<dbReference type="InterPro" id="IPR006311">
    <property type="entry name" value="TAT_signal"/>
</dbReference>
<dbReference type="PROSITE" id="PS51318">
    <property type="entry name" value="TAT"/>
    <property type="match status" value="1"/>
</dbReference>
<reference evidence="2 3" key="1">
    <citation type="submission" date="2019-08" db="EMBL/GenBank/DDBJ databases">
        <authorList>
            <person name="Dhanesh K."/>
            <person name="Kumar G."/>
            <person name="Sasikala C."/>
            <person name="Venkata Ramana C."/>
        </authorList>
    </citation>
    <scope>NUCLEOTIDE SEQUENCE [LARGE SCALE GENOMIC DNA]</scope>
    <source>
        <strain evidence="2 3">JC645</strain>
    </source>
</reference>
<evidence type="ECO:0000313" key="3">
    <source>
        <dbReference type="Proteomes" id="UP000324479"/>
    </source>
</evidence>
<name>A0A5M6DEJ9_9BACT</name>
<keyword evidence="3" id="KW-1185">Reference proteome</keyword>
<dbReference type="PANTHER" id="PTHR43818:SF5">
    <property type="entry name" value="OXIDOREDUCTASE FAMILY PROTEIN"/>
    <property type="match status" value="1"/>
</dbReference>
<dbReference type="SUPFAM" id="SSF55347">
    <property type="entry name" value="Glyceraldehyde-3-phosphate dehydrogenase-like, C-terminal domain"/>
    <property type="match status" value="1"/>
</dbReference>
<dbReference type="AlphaFoldDB" id="A0A5M6DEJ9"/>
<organism evidence="2 3">
    <name type="scientific">Roseiconus nitratireducens</name>
    <dbReference type="NCBI Taxonomy" id="2605748"/>
    <lineage>
        <taxon>Bacteria</taxon>
        <taxon>Pseudomonadati</taxon>
        <taxon>Planctomycetota</taxon>
        <taxon>Planctomycetia</taxon>
        <taxon>Pirellulales</taxon>
        <taxon>Pirellulaceae</taxon>
        <taxon>Roseiconus</taxon>
    </lineage>
</organism>
<dbReference type="Gene3D" id="3.30.360.10">
    <property type="entry name" value="Dihydrodipicolinate Reductase, domain 2"/>
    <property type="match status" value="1"/>
</dbReference>
<dbReference type="SUPFAM" id="SSF51735">
    <property type="entry name" value="NAD(P)-binding Rossmann-fold domains"/>
    <property type="match status" value="1"/>
</dbReference>